<evidence type="ECO:0000313" key="2">
    <source>
        <dbReference type="EMBL" id="ATW58276.1"/>
    </source>
</evidence>
<accession>A0A2H4P7W9</accession>
<dbReference type="EMBL" id="MG018930">
    <property type="protein sequence ID" value="ATW58276.1"/>
    <property type="molecule type" value="Genomic_DNA"/>
</dbReference>
<name>A0A2H4P7W9_9CAUD</name>
<evidence type="ECO:0000313" key="3">
    <source>
        <dbReference type="Proteomes" id="UP000241096"/>
    </source>
</evidence>
<keyword evidence="1" id="KW-1133">Transmembrane helix</keyword>
<keyword evidence="3" id="KW-1185">Reference proteome</keyword>
<keyword evidence="1" id="KW-0472">Membrane</keyword>
<proteinExistence type="predicted"/>
<evidence type="ECO:0000256" key="1">
    <source>
        <dbReference type="SAM" id="Phobius"/>
    </source>
</evidence>
<protein>
    <submittedName>
        <fullName evidence="2">Uncharacterized protein</fullName>
    </submittedName>
</protein>
<reference evidence="2 3" key="1">
    <citation type="submission" date="2017-09" db="EMBL/GenBank/DDBJ databases">
        <authorList>
            <person name="Ehlers B."/>
            <person name="Leendertz F.H."/>
        </authorList>
    </citation>
    <scope>NUCLEOTIDE SEQUENCE [LARGE SCALE GENOMIC DNA]</scope>
</reference>
<organism evidence="2 3">
    <name type="scientific">Pseudomonas phage ventosus</name>
    <dbReference type="NCBI Taxonomy" id="2048980"/>
    <lineage>
        <taxon>Viruses</taxon>
        <taxon>Duplodnaviria</taxon>
        <taxon>Heunggongvirae</taxon>
        <taxon>Uroviricota</taxon>
        <taxon>Caudoviricetes</taxon>
        <taxon>Vandenendeviridae</taxon>
        <taxon>Gorskivirinae</taxon>
        <taxon>Ventosusvirus</taxon>
        <taxon>Ventosusvirus ventosus</taxon>
    </lineage>
</organism>
<dbReference type="Proteomes" id="UP000241096">
    <property type="component" value="Segment"/>
</dbReference>
<gene>
    <name evidence="2" type="ORF">CNR37_00069</name>
</gene>
<keyword evidence="1" id="KW-0812">Transmembrane</keyword>
<feature type="transmembrane region" description="Helical" evidence="1">
    <location>
        <begin position="32"/>
        <end position="57"/>
    </location>
</feature>
<sequence length="61" mass="6239">MSLAYKLALTLLLGGLAVVFIGAIGQLLGLVLAIYVTSFGLISMGLSVATGAIALLCDIWQ</sequence>